<keyword evidence="7" id="KW-0808">Transferase</keyword>
<dbReference type="Pfam" id="PF00512">
    <property type="entry name" value="HisKA"/>
    <property type="match status" value="1"/>
</dbReference>
<dbReference type="InterPro" id="IPR005467">
    <property type="entry name" value="His_kinase_dom"/>
</dbReference>
<evidence type="ECO:0000256" key="1">
    <source>
        <dbReference type="ARBA" id="ARBA00000085"/>
    </source>
</evidence>
<dbReference type="InterPro" id="IPR001294">
    <property type="entry name" value="Phytochrome"/>
</dbReference>
<dbReference type="InterPro" id="IPR036097">
    <property type="entry name" value="HisK_dim/P_sf"/>
</dbReference>
<dbReference type="EMBL" id="PVTE01000022">
    <property type="protein sequence ID" value="PRY31757.1"/>
    <property type="molecule type" value="Genomic_DNA"/>
</dbReference>
<dbReference type="GO" id="GO:0009584">
    <property type="term" value="P:detection of visible light"/>
    <property type="evidence" value="ECO:0007669"/>
    <property type="project" value="InterPro"/>
</dbReference>
<dbReference type="Gene3D" id="3.30.450.40">
    <property type="match status" value="1"/>
</dbReference>
<dbReference type="Pfam" id="PF02518">
    <property type="entry name" value="HATPase_c"/>
    <property type="match status" value="1"/>
</dbReference>
<dbReference type="SUPFAM" id="SSF55781">
    <property type="entry name" value="GAF domain-like"/>
    <property type="match status" value="2"/>
</dbReference>
<dbReference type="SUPFAM" id="SSF55785">
    <property type="entry name" value="PYP-like sensor domain (PAS domain)"/>
    <property type="match status" value="1"/>
</dbReference>
<dbReference type="Gene3D" id="3.30.450.20">
    <property type="entry name" value="PAS domain"/>
    <property type="match status" value="1"/>
</dbReference>
<keyword evidence="10" id="KW-0675">Receptor</keyword>
<keyword evidence="14" id="KW-1185">Reference proteome</keyword>
<dbReference type="RefSeq" id="WP_106139847.1">
    <property type="nucleotide sequence ID" value="NZ_PVTE01000022.1"/>
</dbReference>
<name>A0A2T0SEB7_9BACT</name>
<accession>A0A2T0SEB7</accession>
<dbReference type="SUPFAM" id="SSF55874">
    <property type="entry name" value="ATPase domain of HSP90 chaperone/DNA topoisomerase II/histidine kinase"/>
    <property type="match status" value="1"/>
</dbReference>
<proteinExistence type="inferred from homology"/>
<evidence type="ECO:0000313" key="14">
    <source>
        <dbReference type="Proteomes" id="UP000238375"/>
    </source>
</evidence>
<feature type="domain" description="Histidine kinase" evidence="12">
    <location>
        <begin position="530"/>
        <end position="744"/>
    </location>
</feature>
<dbReference type="GO" id="GO:0007234">
    <property type="term" value="P:osmosensory signaling via phosphorelay pathway"/>
    <property type="evidence" value="ECO:0007669"/>
    <property type="project" value="TreeGrafter"/>
</dbReference>
<evidence type="ECO:0000259" key="11">
    <source>
        <dbReference type="PROSITE" id="PS50046"/>
    </source>
</evidence>
<comment type="caution">
    <text evidence="13">The sequence shown here is derived from an EMBL/GenBank/DDBJ whole genome shotgun (WGS) entry which is preliminary data.</text>
</comment>
<dbReference type="Gene3D" id="1.10.287.130">
    <property type="match status" value="1"/>
</dbReference>
<evidence type="ECO:0000256" key="7">
    <source>
        <dbReference type="ARBA" id="ARBA00022679"/>
    </source>
</evidence>
<dbReference type="EC" id="2.7.13.3" evidence="3"/>
<dbReference type="InterPro" id="IPR050351">
    <property type="entry name" value="BphY/WalK/GraS-like"/>
</dbReference>
<dbReference type="Pfam" id="PF01590">
    <property type="entry name" value="GAF"/>
    <property type="match status" value="1"/>
</dbReference>
<comment type="similarity">
    <text evidence="2">In the N-terminal section; belongs to the phytochrome family.</text>
</comment>
<dbReference type="InterPro" id="IPR013515">
    <property type="entry name" value="Phytochrome_cen-reg"/>
</dbReference>
<dbReference type="GO" id="GO:0030295">
    <property type="term" value="F:protein kinase activator activity"/>
    <property type="evidence" value="ECO:0007669"/>
    <property type="project" value="TreeGrafter"/>
</dbReference>
<gene>
    <name evidence="13" type="ORF">CLV58_12252</name>
</gene>
<evidence type="ECO:0000256" key="3">
    <source>
        <dbReference type="ARBA" id="ARBA00012438"/>
    </source>
</evidence>
<dbReference type="InterPro" id="IPR035965">
    <property type="entry name" value="PAS-like_dom_sf"/>
</dbReference>
<evidence type="ECO:0000256" key="2">
    <source>
        <dbReference type="ARBA" id="ARBA00006402"/>
    </source>
</evidence>
<evidence type="ECO:0000256" key="10">
    <source>
        <dbReference type="ARBA" id="ARBA00023170"/>
    </source>
</evidence>
<dbReference type="PROSITE" id="PS50109">
    <property type="entry name" value="HIS_KIN"/>
    <property type="match status" value="1"/>
</dbReference>
<dbReference type="GO" id="GO:0000156">
    <property type="term" value="F:phosphorelay response regulator activity"/>
    <property type="evidence" value="ECO:0007669"/>
    <property type="project" value="TreeGrafter"/>
</dbReference>
<dbReference type="Pfam" id="PF08446">
    <property type="entry name" value="PAS_2"/>
    <property type="match status" value="1"/>
</dbReference>
<dbReference type="PROSITE" id="PS50046">
    <property type="entry name" value="PHYTOCHROME_2"/>
    <property type="match status" value="1"/>
</dbReference>
<keyword evidence="9" id="KW-0157">Chromophore</keyword>
<dbReference type="SMART" id="SM00388">
    <property type="entry name" value="HisKA"/>
    <property type="match status" value="1"/>
</dbReference>
<dbReference type="CDD" id="cd00082">
    <property type="entry name" value="HisKA"/>
    <property type="match status" value="1"/>
</dbReference>
<dbReference type="Pfam" id="PF00360">
    <property type="entry name" value="PHY"/>
    <property type="match status" value="1"/>
</dbReference>
<reference evidence="13 14" key="1">
    <citation type="submission" date="2018-03" db="EMBL/GenBank/DDBJ databases">
        <title>Genomic Encyclopedia of Archaeal and Bacterial Type Strains, Phase II (KMG-II): from individual species to whole genera.</title>
        <authorList>
            <person name="Goeker M."/>
        </authorList>
    </citation>
    <scope>NUCLEOTIDE SEQUENCE [LARGE SCALE GENOMIC DNA]</scope>
    <source>
        <strain evidence="13 14">DSM 28354</strain>
    </source>
</reference>
<dbReference type="GO" id="GO:0006355">
    <property type="term" value="P:regulation of DNA-templated transcription"/>
    <property type="evidence" value="ECO:0007669"/>
    <property type="project" value="InterPro"/>
</dbReference>
<dbReference type="GO" id="GO:0009881">
    <property type="term" value="F:photoreceptor activity"/>
    <property type="evidence" value="ECO:0007669"/>
    <property type="project" value="UniProtKB-KW"/>
</dbReference>
<dbReference type="SMART" id="SM00387">
    <property type="entry name" value="HATPase_c"/>
    <property type="match status" value="1"/>
</dbReference>
<sequence>MIYSTPDLITCDQEPIHILGHIQSHGYLVAIRPDDYRIVHVSANIAALFSQSAEELLGKPVTQLFSQIGESPETLTSLLDGGKTKQSWDTLSPYRMSLNEQVWNLIMHEYDGMIVLEWEPVGDASMLPYNQQLVSHALNEVQASQTLSALLENTARRIKEIIGFDRVMVYQFGSDWHGIVVAEVKEPHLEPFLGLHYPASDIPRQARELYKKNLVRLIADVNSESSPILTIAEWPADKPLDMTHAGLRAVSPVHIEYLKNMGVSASMSLSLIYRGELWGLISCHHYTPRFVDYTVRQTAQFVSQLLSSALEFRRGEENHLQRDRSREVSRVLHDQLVLESDVVKALTTQSTTVLDLVEAGGVVLRFNGQFYQSGKTPNEQEIVALTDWLKTVDSDPVWNTNKLVDHYPPALEFANVASGLLAVTLSHELDEYMLWFRPEQVQQVTWAGNPEKPVSVDAGGQRRISPRESFAAWVEIVRAMADEWSETDVTSALKLREDVLQVVNKQANEVRLLNNLLKEAYDELDAFSYTVSHDLRTPLSSIRCYSEILIEEYGKEFDDDARGLLQKIIDSSDRMRSLIRHILYYSRMGRLELKRQSVDMSGLLKQVREDVLLDERGRTLTITLGDMPPIQGDPTMVQQVFQNLLTNAAKYTRPADDAQIQISGEVTDDSVVYHVSDNGIGFDMKQADRMFDLFKRLENARSFEGTGVGLAVVKRIIDRHEGKIWFNSKPGVETTFWVSFPNSVAVAND</sequence>
<keyword evidence="5" id="KW-0597">Phosphoprotein</keyword>
<dbReference type="Gene3D" id="3.30.565.10">
    <property type="entry name" value="Histidine kinase-like ATPase, C-terminal domain"/>
    <property type="match status" value="1"/>
</dbReference>
<organism evidence="13 14">
    <name type="scientific">Spirosoma oryzae</name>
    <dbReference type="NCBI Taxonomy" id="1469603"/>
    <lineage>
        <taxon>Bacteria</taxon>
        <taxon>Pseudomonadati</taxon>
        <taxon>Bacteroidota</taxon>
        <taxon>Cytophagia</taxon>
        <taxon>Cytophagales</taxon>
        <taxon>Cytophagaceae</taxon>
        <taxon>Spirosoma</taxon>
    </lineage>
</organism>
<dbReference type="InterPro" id="IPR003594">
    <property type="entry name" value="HATPase_dom"/>
</dbReference>
<feature type="domain" description="Phytochrome chromophore attachment site" evidence="11">
    <location>
        <begin position="146"/>
        <end position="304"/>
    </location>
</feature>
<evidence type="ECO:0000256" key="4">
    <source>
        <dbReference type="ARBA" id="ARBA00022543"/>
    </source>
</evidence>
<comment type="catalytic activity">
    <reaction evidence="1">
        <text>ATP + protein L-histidine = ADP + protein N-phospho-L-histidine.</text>
        <dbReference type="EC" id="2.7.13.3"/>
    </reaction>
</comment>
<dbReference type="Proteomes" id="UP000238375">
    <property type="component" value="Unassembled WGS sequence"/>
</dbReference>
<dbReference type="PANTHER" id="PTHR42878">
    <property type="entry name" value="TWO-COMPONENT HISTIDINE KINASE"/>
    <property type="match status" value="1"/>
</dbReference>
<dbReference type="SUPFAM" id="SSF47384">
    <property type="entry name" value="Homodimeric domain of signal transducing histidine kinase"/>
    <property type="match status" value="1"/>
</dbReference>
<evidence type="ECO:0000256" key="8">
    <source>
        <dbReference type="ARBA" id="ARBA00022777"/>
    </source>
</evidence>
<keyword evidence="8 13" id="KW-0418">Kinase</keyword>
<dbReference type="PANTHER" id="PTHR42878:SF15">
    <property type="entry name" value="BACTERIOPHYTOCHROME"/>
    <property type="match status" value="1"/>
</dbReference>
<dbReference type="InterPro" id="IPR036890">
    <property type="entry name" value="HATPase_C_sf"/>
</dbReference>
<dbReference type="InterPro" id="IPR043150">
    <property type="entry name" value="Phytochrome_PHY_sf"/>
</dbReference>
<dbReference type="PRINTS" id="PR01033">
    <property type="entry name" value="PHYTOCHROME"/>
</dbReference>
<dbReference type="FunFam" id="3.30.565.10:FF:000006">
    <property type="entry name" value="Sensor histidine kinase WalK"/>
    <property type="match status" value="1"/>
</dbReference>
<dbReference type="Gene3D" id="3.30.450.270">
    <property type="match status" value="1"/>
</dbReference>
<dbReference type="InterPro" id="IPR016132">
    <property type="entry name" value="Phyto_chromo_attachment"/>
</dbReference>
<evidence type="ECO:0000256" key="5">
    <source>
        <dbReference type="ARBA" id="ARBA00022553"/>
    </source>
</evidence>
<evidence type="ECO:0000256" key="6">
    <source>
        <dbReference type="ARBA" id="ARBA00022606"/>
    </source>
</evidence>
<keyword evidence="6" id="KW-0716">Sensory transduction</keyword>
<dbReference type="SMART" id="SM00065">
    <property type="entry name" value="GAF"/>
    <property type="match status" value="1"/>
</dbReference>
<dbReference type="InterPro" id="IPR003018">
    <property type="entry name" value="GAF"/>
</dbReference>
<dbReference type="InterPro" id="IPR003661">
    <property type="entry name" value="HisK_dim/P_dom"/>
</dbReference>
<dbReference type="GO" id="GO:0000155">
    <property type="term" value="F:phosphorelay sensor kinase activity"/>
    <property type="evidence" value="ECO:0007669"/>
    <property type="project" value="InterPro"/>
</dbReference>
<dbReference type="AlphaFoldDB" id="A0A2T0SEB7"/>
<dbReference type="InterPro" id="IPR029016">
    <property type="entry name" value="GAF-like_dom_sf"/>
</dbReference>
<evidence type="ECO:0000259" key="12">
    <source>
        <dbReference type="PROSITE" id="PS50109"/>
    </source>
</evidence>
<keyword evidence="4" id="KW-0600">Photoreceptor protein</keyword>
<dbReference type="InterPro" id="IPR013654">
    <property type="entry name" value="PAS_2"/>
</dbReference>
<evidence type="ECO:0000313" key="13">
    <source>
        <dbReference type="EMBL" id="PRY31757.1"/>
    </source>
</evidence>
<evidence type="ECO:0000256" key="9">
    <source>
        <dbReference type="ARBA" id="ARBA00022991"/>
    </source>
</evidence>
<dbReference type="OrthoDB" id="9766459at2"/>
<protein>
    <recommendedName>
        <fullName evidence="3">histidine kinase</fullName>
        <ecNumber evidence="3">2.7.13.3</ecNumber>
    </recommendedName>
</protein>